<evidence type="ECO:0000313" key="2">
    <source>
        <dbReference type="EMBL" id="MRS60031.1"/>
    </source>
</evidence>
<dbReference type="PANTHER" id="PTHR46580">
    <property type="entry name" value="SENSOR KINASE-RELATED"/>
    <property type="match status" value="1"/>
</dbReference>
<dbReference type="AlphaFoldDB" id="A0A7K0EEM1"/>
<dbReference type="RefSeq" id="WP_154172579.1">
    <property type="nucleotide sequence ID" value="NZ_WJXZ01000001.1"/>
</dbReference>
<dbReference type="Gene3D" id="2.60.40.10">
    <property type="entry name" value="Immunoglobulins"/>
    <property type="match status" value="1"/>
</dbReference>
<dbReference type="GO" id="GO:0016020">
    <property type="term" value="C:membrane"/>
    <property type="evidence" value="ECO:0007669"/>
    <property type="project" value="InterPro"/>
</dbReference>
<dbReference type="InterPro" id="IPR015919">
    <property type="entry name" value="Cadherin-like_sf"/>
</dbReference>
<organism evidence="2 3">
    <name type="scientific">Larkinella terrae</name>
    <dbReference type="NCBI Taxonomy" id="2025311"/>
    <lineage>
        <taxon>Bacteria</taxon>
        <taxon>Pseudomonadati</taxon>
        <taxon>Bacteroidota</taxon>
        <taxon>Cytophagia</taxon>
        <taxon>Cytophagales</taxon>
        <taxon>Spirosomataceae</taxon>
        <taxon>Larkinella</taxon>
    </lineage>
</organism>
<dbReference type="GO" id="GO:0005509">
    <property type="term" value="F:calcium ion binding"/>
    <property type="evidence" value="ECO:0007669"/>
    <property type="project" value="InterPro"/>
</dbReference>
<accession>A0A7K0EEM1</accession>
<dbReference type="InterPro" id="IPR013783">
    <property type="entry name" value="Ig-like_fold"/>
</dbReference>
<dbReference type="SUPFAM" id="SSF49313">
    <property type="entry name" value="Cadherin-like"/>
    <property type="match status" value="1"/>
</dbReference>
<name>A0A7K0EEM1_9BACT</name>
<keyword evidence="1" id="KW-0732">Signal</keyword>
<dbReference type="EMBL" id="WJXZ01000001">
    <property type="protein sequence ID" value="MRS60031.1"/>
    <property type="molecule type" value="Genomic_DNA"/>
</dbReference>
<keyword evidence="3" id="KW-1185">Reference proteome</keyword>
<dbReference type="OrthoDB" id="868906at2"/>
<comment type="caution">
    <text evidence="2">The sequence shown here is derived from an EMBL/GenBank/DDBJ whole genome shotgun (WGS) entry which is preliminary data.</text>
</comment>
<evidence type="ECO:0008006" key="4">
    <source>
        <dbReference type="Google" id="ProtNLM"/>
    </source>
</evidence>
<dbReference type="SUPFAM" id="SSF69318">
    <property type="entry name" value="Integrin alpha N-terminal domain"/>
    <property type="match status" value="2"/>
</dbReference>
<proteinExistence type="predicted"/>
<dbReference type="InterPro" id="IPR028994">
    <property type="entry name" value="Integrin_alpha_N"/>
</dbReference>
<dbReference type="Pfam" id="PF13517">
    <property type="entry name" value="FG-GAP_3"/>
    <property type="match status" value="4"/>
</dbReference>
<reference evidence="2 3" key="1">
    <citation type="journal article" date="2018" name="Antonie Van Leeuwenhoek">
        <title>Larkinella terrae sp. nov., isolated from soil on Jeju Island, South Korea.</title>
        <authorList>
            <person name="Ten L.N."/>
            <person name="Jeon J."/>
            <person name="Park S.J."/>
            <person name="Park S."/>
            <person name="Lee S.Y."/>
            <person name="Kim M.K."/>
            <person name="Jung H.Y."/>
        </authorList>
    </citation>
    <scope>NUCLEOTIDE SEQUENCE [LARGE SCALE GENOMIC DNA]</scope>
    <source>
        <strain evidence="2 3">KCTC 52001</strain>
    </source>
</reference>
<dbReference type="InterPro" id="IPR013517">
    <property type="entry name" value="FG-GAP"/>
</dbReference>
<sequence length="979" mass="104737">MKKLLHQLRSRWRYQPVFVRLLYQLLLFTLTVSPAFVRGQCTYEGDSYTLALGNRKIQSGDFNKDGQADVVIFDRFPASFSIFLNKGDQSGQLAAPFSYTIGYLSDYAVVADFNKDGYLDIIAGVDDAPNSNLILFRNKADNTGTFQNPVTYTYNDRMEGLFTGDFNNDGYPDLVVKSFETARVLLNDASQPGTFTTPSPLPHTFLQSVHITVGDFNNDGFDDLITAGAGDENLKVWLRKSDGTDFLAPVVTGNDNYIEPLSAGDLNNDGFPDLATNIDYQLAVLLNDGTGRFGPATLYPTTNSPETPLIGDMNGDGLPDLLVPDTYDYYMFIYTNKPTNPGTFDDEYLSNFSIDDSNAGSVLLDLNHDSALDVAMANSSSLTTEFQCVNNVEIDPLTSETECAGSSINPTTRTSNFPAVTYVWSSQPAGFTGTGDAPTLITPTVSSPTIFTLTVAASSAGGYTTRTASVTLLVTPSFSEAPTLTQNGSSNLTVIQNTPSVSLTASTCSGTISWTGSNGTSGTGTSISVPTSTTGTLVYQATCSQGKCTSPVGSATVVVTSPLVTGSFDGFINGADCESFRGWAWDRNKPNTPVSIEILDGSTIVDTIPAGDFRQDLLDAGKGNGKHAFRWKIPESFKDYNTSHLLSARVTGSQFILKDSPKALICVSTVPGNKPPVPPTPTILIAPLAAQVGVPFSATLVPFTDPEGDEIYYELRGLPAGLHPDEVETVHSRFISGIPRQAGTFQLTYLANDAAGNVNSISFPLVVNPASTTAPVTGNFEGYLDKVECGTIRGWVWDRNKPNAPVTVEFYSKTAGGAETVWGSTVANIYRDDLKNAGKGNGAHAYSFTVPNSLKDGVTRVIYGRILGSTYGLKDSGKPLTCSSPAPARLSAETGSELQVTVLGNPVSDRIEVEIRGAEGKPLQLQLTDASGRALDQRQIGAAQAVELQHFSVHQQPAGLLVLRVTSGLKNVTLKMLKR</sequence>
<dbReference type="Gene3D" id="2.130.10.130">
    <property type="entry name" value="Integrin alpha, N-terminal"/>
    <property type="match status" value="2"/>
</dbReference>
<dbReference type="Proteomes" id="UP000441754">
    <property type="component" value="Unassembled WGS sequence"/>
</dbReference>
<gene>
    <name evidence="2" type="ORF">GJJ30_01910</name>
</gene>
<dbReference type="PANTHER" id="PTHR46580:SF4">
    <property type="entry name" value="ATP_GTP-BINDING PROTEIN"/>
    <property type="match status" value="1"/>
</dbReference>
<evidence type="ECO:0000313" key="3">
    <source>
        <dbReference type="Proteomes" id="UP000441754"/>
    </source>
</evidence>
<protein>
    <recommendedName>
        <fullName evidence="4">T9SS type A sorting domain-containing protein</fullName>
    </recommendedName>
</protein>
<evidence type="ECO:0000256" key="1">
    <source>
        <dbReference type="ARBA" id="ARBA00022729"/>
    </source>
</evidence>